<dbReference type="AlphaFoldDB" id="A0A0F6A7R8"/>
<gene>
    <name evidence="3" type="ORF">N479_20825</name>
</gene>
<dbReference type="EMBL" id="AUXW01000175">
    <property type="protein sequence ID" value="KKE81881.1"/>
    <property type="molecule type" value="Genomic_DNA"/>
</dbReference>
<dbReference type="PANTHER" id="PTHR30469">
    <property type="entry name" value="MULTIDRUG RESISTANCE PROTEIN MDTA"/>
    <property type="match status" value="1"/>
</dbReference>
<dbReference type="PATRIC" id="fig|1129367.4.peg.4239"/>
<proteinExistence type="predicted"/>
<name>A0A0F6A7R8_9GAMM</name>
<accession>A0A0F6A7R8</accession>
<keyword evidence="2" id="KW-0472">Membrane</keyword>
<evidence type="ECO:0008006" key="5">
    <source>
        <dbReference type="Google" id="ProtNLM"/>
    </source>
</evidence>
<keyword evidence="2" id="KW-1133">Transmembrane helix</keyword>
<keyword evidence="2" id="KW-0812">Transmembrane</keyword>
<dbReference type="GO" id="GO:1990281">
    <property type="term" value="C:efflux pump complex"/>
    <property type="evidence" value="ECO:0007669"/>
    <property type="project" value="TreeGrafter"/>
</dbReference>
<sequence length="412" mass="47101">MDTVIEQPKYNKAKIIFAIIIIILTITLGLLYSNQSISSIPIKEINRVKIASVKPNITSVGTIKPRKSIKLSSDIGGRVKHYLNKKDSFVAKGEVLLELENYDYILKLTEKIAQISEQISNLKNMRLNLRRELKTSKLSLEDAIFQVSVLERELAQKQQLLQNNLTQESEVQDVQSNLSRWHAKQQVLASYYQSQKDHINHQLSEINETVDILNTLLIKLQESEQQLVIRAPISGNLSGFDIEFGQQILPKQEFGSLDLIDDFLIEVELSEYYLSRVHDAMQAVGSIKNRDIALNIIKIFPLVKQGKFRMHLEVPFQQNMNTQVKVGQSIEVSLTGNTDTELPSVPLNATFKENNDMFIYLLKNNQSKAVKTLLKIKDQIGDKVLVDNPNILGKELIILDWNKNYKEELYIE</sequence>
<evidence type="ECO:0000313" key="4">
    <source>
        <dbReference type="Proteomes" id="UP000033434"/>
    </source>
</evidence>
<reference evidence="3 4" key="1">
    <citation type="journal article" date="2015" name="BMC Genomics">
        <title>Genome mining reveals unlocked bioactive potential of marine Gram-negative bacteria.</title>
        <authorList>
            <person name="Machado H."/>
            <person name="Sonnenschein E.C."/>
            <person name="Melchiorsen J."/>
            <person name="Gram L."/>
        </authorList>
    </citation>
    <scope>NUCLEOTIDE SEQUENCE [LARGE SCALE GENOMIC DNA]</scope>
    <source>
        <strain evidence="3 4">S4054</strain>
    </source>
</reference>
<dbReference type="GO" id="GO:0015562">
    <property type="term" value="F:efflux transmembrane transporter activity"/>
    <property type="evidence" value="ECO:0007669"/>
    <property type="project" value="TreeGrafter"/>
</dbReference>
<feature type="transmembrane region" description="Helical" evidence="2">
    <location>
        <begin position="15"/>
        <end position="33"/>
    </location>
</feature>
<keyword evidence="1" id="KW-0175">Coiled coil</keyword>
<dbReference type="RefSeq" id="WP_046357641.1">
    <property type="nucleotide sequence ID" value="NZ_AUXW01000175.1"/>
</dbReference>
<dbReference type="Gene3D" id="2.40.30.170">
    <property type="match status" value="1"/>
</dbReference>
<evidence type="ECO:0000256" key="1">
    <source>
        <dbReference type="SAM" id="Coils"/>
    </source>
</evidence>
<protein>
    <recommendedName>
        <fullName evidence="5">Membrane fusion protein biotin-lipoyl like domain-containing protein</fullName>
    </recommendedName>
</protein>
<dbReference type="PANTHER" id="PTHR30469:SF33">
    <property type="entry name" value="SLR1207 PROTEIN"/>
    <property type="match status" value="1"/>
</dbReference>
<dbReference type="Gene3D" id="1.10.287.470">
    <property type="entry name" value="Helix hairpin bin"/>
    <property type="match status" value="1"/>
</dbReference>
<evidence type="ECO:0000256" key="2">
    <source>
        <dbReference type="SAM" id="Phobius"/>
    </source>
</evidence>
<dbReference type="Gene3D" id="2.40.50.100">
    <property type="match status" value="1"/>
</dbReference>
<organism evidence="3 4">
    <name type="scientific">Pseudoalteromonas luteoviolacea S4054</name>
    <dbReference type="NCBI Taxonomy" id="1129367"/>
    <lineage>
        <taxon>Bacteria</taxon>
        <taxon>Pseudomonadati</taxon>
        <taxon>Pseudomonadota</taxon>
        <taxon>Gammaproteobacteria</taxon>
        <taxon>Alteromonadales</taxon>
        <taxon>Pseudoalteromonadaceae</taxon>
        <taxon>Pseudoalteromonas</taxon>
    </lineage>
</organism>
<dbReference type="Proteomes" id="UP000033434">
    <property type="component" value="Unassembled WGS sequence"/>
</dbReference>
<evidence type="ECO:0000313" key="3">
    <source>
        <dbReference type="EMBL" id="KKE81881.1"/>
    </source>
</evidence>
<comment type="caution">
    <text evidence="3">The sequence shown here is derived from an EMBL/GenBank/DDBJ whole genome shotgun (WGS) entry which is preliminary data.</text>
</comment>
<feature type="coiled-coil region" evidence="1">
    <location>
        <begin position="105"/>
        <end position="177"/>
    </location>
</feature>